<dbReference type="PANTHER" id="PTHR45586">
    <property type="entry name" value="TPR REPEAT-CONTAINING PROTEIN PA4667"/>
    <property type="match status" value="1"/>
</dbReference>
<dbReference type="Proteomes" id="UP000640725">
    <property type="component" value="Unassembled WGS sequence"/>
</dbReference>
<keyword evidence="7" id="KW-1185">Reference proteome</keyword>
<name>A0ABR9UJE3_9CYAN</name>
<dbReference type="EMBL" id="JADEWU010000110">
    <property type="protein sequence ID" value="MBE9146587.1"/>
    <property type="molecule type" value="Genomic_DNA"/>
</dbReference>
<evidence type="ECO:0000256" key="1">
    <source>
        <dbReference type="ARBA" id="ARBA00022737"/>
    </source>
</evidence>
<dbReference type="InterPro" id="IPR002182">
    <property type="entry name" value="NB-ARC"/>
</dbReference>
<dbReference type="InterPro" id="IPR036388">
    <property type="entry name" value="WH-like_DNA-bd_sf"/>
</dbReference>
<reference evidence="6 7" key="1">
    <citation type="submission" date="2020-10" db="EMBL/GenBank/DDBJ databases">
        <authorList>
            <person name="Castelo-Branco R."/>
            <person name="Eusebio N."/>
            <person name="Adriana R."/>
            <person name="Vieira A."/>
            <person name="Brugerolle De Fraissinette N."/>
            <person name="Rezende De Castro R."/>
            <person name="Schneider M.P."/>
            <person name="Vasconcelos V."/>
            <person name="Leao P.N."/>
        </authorList>
    </citation>
    <scope>NUCLEOTIDE SEQUENCE [LARGE SCALE GENOMIC DNA]</scope>
    <source>
        <strain evidence="6 7">LEGE 06226</strain>
    </source>
</reference>
<dbReference type="InterPro" id="IPR013105">
    <property type="entry name" value="TPR_2"/>
</dbReference>
<dbReference type="InterPro" id="IPR013249">
    <property type="entry name" value="RNA_pol_sigma70_r4_t2"/>
</dbReference>
<comment type="caution">
    <text evidence="6">The sequence shown here is derived from an EMBL/GenBank/DDBJ whole genome shotgun (WGS) entry which is preliminary data.</text>
</comment>
<dbReference type="Gene3D" id="1.25.40.10">
    <property type="entry name" value="Tetratricopeptide repeat domain"/>
    <property type="match status" value="2"/>
</dbReference>
<dbReference type="SUPFAM" id="SSF48452">
    <property type="entry name" value="TPR-like"/>
    <property type="match status" value="1"/>
</dbReference>
<dbReference type="RefSeq" id="WP_193871904.1">
    <property type="nucleotide sequence ID" value="NZ_JADEWU010000110.1"/>
</dbReference>
<evidence type="ECO:0000256" key="3">
    <source>
        <dbReference type="PROSITE-ProRule" id="PRU00339"/>
    </source>
</evidence>
<dbReference type="SMART" id="SM00028">
    <property type="entry name" value="TPR"/>
    <property type="match status" value="5"/>
</dbReference>
<evidence type="ECO:0000256" key="2">
    <source>
        <dbReference type="ARBA" id="ARBA00022803"/>
    </source>
</evidence>
<dbReference type="SUPFAM" id="SSF52540">
    <property type="entry name" value="P-loop containing nucleoside triphosphate hydrolases"/>
    <property type="match status" value="1"/>
</dbReference>
<dbReference type="InterPro" id="IPR019734">
    <property type="entry name" value="TPR_rpt"/>
</dbReference>
<dbReference type="Pfam" id="PF13432">
    <property type="entry name" value="TPR_16"/>
    <property type="match status" value="1"/>
</dbReference>
<sequence>MNQLRFEQTFNQLPNRRKQVLLQVLTGCSDEEIAKALNIGETTVRKHIERVAQDFGLNANGTDRRSKRSDIFALFAQYKPELLRESVFIPSDVSISIPKTHQRVNTETQSIPHLSLNEAPTSFYGRTEELATLRRWILEQRCRLVTVYSWLGMGKTALSMQFFQQVREEFKVVIVRSLNSAPPLNELLADLRACISKQSNINNDNGNLNQQITNLIQDLRTTRCLIILDDVQEILQKGQLAGYYESESENYGDFLKRVAETDHQSCLFLISQEEPIEIATMAEENSSVQSLKLLELSLDTGQQILLDQQQLSSDNLEIISVVFNLCGGNPTVLQLISSQIRNLISGKLLTSSLQNIIYSTIEDFLKKTITTIKSRLTQPEMCLIYGLFLFQKPMLLSRASNKFFGDKSLDFISIINSLSRRSLLEINQESGKERLALNPIIQESLEYSFLGQIDQMNWSLDFQYSEKLEFLKSLNMIHESTKVDEASESIKTASLEIANYLNQYGYKQYLKGDFTTAKYYLIWATKFQPDFVAAHFNLGSTYERLQDIPKARDHYQIAAQFSQRGSHAAISNLARLEILQGNIDTAIDLIQPILEEVQDRAVASSVHKNLGWAYYVQNSYFQAEIHLQKAIELDPQRAAAYCLLAQVQEALGQEEISLALWKNCLQFDADDQRPEGVAWRSSELELWQAQARYRLRCEQSCSTSASS</sequence>
<feature type="repeat" description="TPR" evidence="3">
    <location>
        <begin position="604"/>
        <end position="637"/>
    </location>
</feature>
<gene>
    <name evidence="6" type="ORF">IQ236_25670</name>
</gene>
<dbReference type="Pfam" id="PF08281">
    <property type="entry name" value="Sigma70_r4_2"/>
    <property type="match status" value="1"/>
</dbReference>
<keyword evidence="2 3" id="KW-0802">TPR repeat</keyword>
<dbReference type="PANTHER" id="PTHR45586:SF1">
    <property type="entry name" value="LIPOPOLYSACCHARIDE ASSEMBLY PROTEIN B"/>
    <property type="match status" value="1"/>
</dbReference>
<keyword evidence="1" id="KW-0677">Repeat</keyword>
<dbReference type="InterPro" id="IPR027417">
    <property type="entry name" value="P-loop_NTPase"/>
</dbReference>
<proteinExistence type="predicted"/>
<evidence type="ECO:0000313" key="6">
    <source>
        <dbReference type="EMBL" id="MBE9146587.1"/>
    </source>
</evidence>
<dbReference type="PRINTS" id="PR00364">
    <property type="entry name" value="DISEASERSIST"/>
</dbReference>
<dbReference type="InterPro" id="IPR011990">
    <property type="entry name" value="TPR-like_helical_dom_sf"/>
</dbReference>
<organism evidence="6 7">
    <name type="scientific">Planktothrix mougeotii LEGE 06226</name>
    <dbReference type="NCBI Taxonomy" id="1828728"/>
    <lineage>
        <taxon>Bacteria</taxon>
        <taxon>Bacillati</taxon>
        <taxon>Cyanobacteriota</taxon>
        <taxon>Cyanophyceae</taxon>
        <taxon>Oscillatoriophycideae</taxon>
        <taxon>Oscillatoriales</taxon>
        <taxon>Microcoleaceae</taxon>
        <taxon>Planktothrix</taxon>
    </lineage>
</organism>
<dbReference type="Pfam" id="PF07719">
    <property type="entry name" value="TPR_2"/>
    <property type="match status" value="1"/>
</dbReference>
<accession>A0ABR9UJE3</accession>
<dbReference type="Gene3D" id="3.40.50.300">
    <property type="entry name" value="P-loop containing nucleotide triphosphate hydrolases"/>
    <property type="match status" value="1"/>
</dbReference>
<evidence type="ECO:0000259" key="4">
    <source>
        <dbReference type="Pfam" id="PF00931"/>
    </source>
</evidence>
<dbReference type="Pfam" id="PF00931">
    <property type="entry name" value="NB-ARC"/>
    <property type="match status" value="1"/>
</dbReference>
<evidence type="ECO:0000259" key="5">
    <source>
        <dbReference type="Pfam" id="PF08281"/>
    </source>
</evidence>
<dbReference type="Gene3D" id="1.10.10.10">
    <property type="entry name" value="Winged helix-like DNA-binding domain superfamily/Winged helix DNA-binding domain"/>
    <property type="match status" value="1"/>
</dbReference>
<protein>
    <submittedName>
        <fullName evidence="6">Tetratricopeptide repeat protein</fullName>
    </submittedName>
</protein>
<dbReference type="PROSITE" id="PS50005">
    <property type="entry name" value="TPR"/>
    <property type="match status" value="1"/>
</dbReference>
<dbReference type="SUPFAM" id="SSF46894">
    <property type="entry name" value="C-terminal effector domain of the bipartite response regulators"/>
    <property type="match status" value="1"/>
</dbReference>
<feature type="domain" description="RNA polymerase sigma factor 70 region 4 type 2" evidence="5">
    <location>
        <begin position="5"/>
        <end position="50"/>
    </location>
</feature>
<feature type="domain" description="NB-ARC" evidence="4">
    <location>
        <begin position="133"/>
        <end position="233"/>
    </location>
</feature>
<dbReference type="InterPro" id="IPR016032">
    <property type="entry name" value="Sig_transdc_resp-reg_C-effctor"/>
</dbReference>
<evidence type="ECO:0000313" key="7">
    <source>
        <dbReference type="Proteomes" id="UP000640725"/>
    </source>
</evidence>
<dbReference type="InterPro" id="IPR051012">
    <property type="entry name" value="CellSynth/LPSAsmb/PSIAsmb"/>
</dbReference>